<gene>
    <name evidence="1" type="ORF">L2E82_31664</name>
</gene>
<name>A0ACB9BF19_CICIN</name>
<keyword evidence="2" id="KW-1185">Reference proteome</keyword>
<proteinExistence type="predicted"/>
<accession>A0ACB9BF19</accession>
<evidence type="ECO:0000313" key="2">
    <source>
        <dbReference type="Proteomes" id="UP001055811"/>
    </source>
</evidence>
<comment type="caution">
    <text evidence="1">The sequence shown here is derived from an EMBL/GenBank/DDBJ whole genome shotgun (WGS) entry which is preliminary data.</text>
</comment>
<dbReference type="Proteomes" id="UP001055811">
    <property type="component" value="Linkage Group LG06"/>
</dbReference>
<protein>
    <submittedName>
        <fullName evidence="1">Uncharacterized protein</fullName>
    </submittedName>
</protein>
<sequence length="260" mass="29643">MRCKPSEKAMVKHKKGLWSPDEDQKLTHYLMNQGHACWSSVPINAGLQRNGKSCRLRWINYLRPGLKRGAFSSSEEKTVLVLHELLGNKWSQISQLLPGRTDNEIKNYWHSHLKKQVAKYQHLQVSPKLDYTNSNMEIREPSSSCLNISNLTNGSSAFVDQSVSPASQISHLPKLLFADWISLDEFQQDFGKSSYHPVSHGSNYQLSTTTTSYEGSTTRNETESCLKSYSKEEICHTEMTIDQILNINGGDFDIDDFMYM</sequence>
<reference evidence="1 2" key="2">
    <citation type="journal article" date="2022" name="Mol. Ecol. Resour.">
        <title>The genomes of chicory, endive, great burdock and yacon provide insights into Asteraceae paleo-polyploidization history and plant inulin production.</title>
        <authorList>
            <person name="Fan W."/>
            <person name="Wang S."/>
            <person name="Wang H."/>
            <person name="Wang A."/>
            <person name="Jiang F."/>
            <person name="Liu H."/>
            <person name="Zhao H."/>
            <person name="Xu D."/>
            <person name="Zhang Y."/>
        </authorList>
    </citation>
    <scope>NUCLEOTIDE SEQUENCE [LARGE SCALE GENOMIC DNA]</scope>
    <source>
        <strain evidence="2">cv. Punajuju</strain>
        <tissue evidence="1">Leaves</tissue>
    </source>
</reference>
<organism evidence="1 2">
    <name type="scientific">Cichorium intybus</name>
    <name type="common">Chicory</name>
    <dbReference type="NCBI Taxonomy" id="13427"/>
    <lineage>
        <taxon>Eukaryota</taxon>
        <taxon>Viridiplantae</taxon>
        <taxon>Streptophyta</taxon>
        <taxon>Embryophyta</taxon>
        <taxon>Tracheophyta</taxon>
        <taxon>Spermatophyta</taxon>
        <taxon>Magnoliopsida</taxon>
        <taxon>eudicotyledons</taxon>
        <taxon>Gunneridae</taxon>
        <taxon>Pentapetalae</taxon>
        <taxon>asterids</taxon>
        <taxon>campanulids</taxon>
        <taxon>Asterales</taxon>
        <taxon>Asteraceae</taxon>
        <taxon>Cichorioideae</taxon>
        <taxon>Cichorieae</taxon>
        <taxon>Cichoriinae</taxon>
        <taxon>Cichorium</taxon>
    </lineage>
</organism>
<dbReference type="EMBL" id="CM042014">
    <property type="protein sequence ID" value="KAI3720673.1"/>
    <property type="molecule type" value="Genomic_DNA"/>
</dbReference>
<reference evidence="2" key="1">
    <citation type="journal article" date="2022" name="Mol. Ecol. Resour.">
        <title>The genomes of chicory, endive, great burdock and yacon provide insights into Asteraceae palaeo-polyploidization history and plant inulin production.</title>
        <authorList>
            <person name="Fan W."/>
            <person name="Wang S."/>
            <person name="Wang H."/>
            <person name="Wang A."/>
            <person name="Jiang F."/>
            <person name="Liu H."/>
            <person name="Zhao H."/>
            <person name="Xu D."/>
            <person name="Zhang Y."/>
        </authorList>
    </citation>
    <scope>NUCLEOTIDE SEQUENCE [LARGE SCALE GENOMIC DNA]</scope>
    <source>
        <strain evidence="2">cv. Punajuju</strain>
    </source>
</reference>
<evidence type="ECO:0000313" key="1">
    <source>
        <dbReference type="EMBL" id="KAI3720673.1"/>
    </source>
</evidence>